<dbReference type="SUPFAM" id="SSF52833">
    <property type="entry name" value="Thioredoxin-like"/>
    <property type="match status" value="1"/>
</dbReference>
<dbReference type="InterPro" id="IPR036249">
    <property type="entry name" value="Thioredoxin-like_sf"/>
</dbReference>
<dbReference type="Gene3D" id="3.40.30.10">
    <property type="entry name" value="Glutaredoxin"/>
    <property type="match status" value="1"/>
</dbReference>
<keyword evidence="4" id="KW-1185">Reference proteome</keyword>
<keyword evidence="1" id="KW-1133">Transmembrane helix</keyword>
<dbReference type="KEGG" id="atl:Athai_21350"/>
<reference evidence="3 4" key="1">
    <citation type="submission" date="2020-08" db="EMBL/GenBank/DDBJ databases">
        <title>Whole genome shotgun sequence of Actinocatenispora thailandica NBRC 105041.</title>
        <authorList>
            <person name="Komaki H."/>
            <person name="Tamura T."/>
        </authorList>
    </citation>
    <scope>NUCLEOTIDE SEQUENCE [LARGE SCALE GENOMIC DNA]</scope>
    <source>
        <strain evidence="3 4">NBRC 105041</strain>
    </source>
</reference>
<protein>
    <recommendedName>
        <fullName evidence="2">Thioredoxin domain-containing protein</fullName>
    </recommendedName>
</protein>
<keyword evidence="1" id="KW-0472">Membrane</keyword>
<dbReference type="AlphaFoldDB" id="A0A7R7DN42"/>
<dbReference type="EMBL" id="AP023355">
    <property type="protein sequence ID" value="BCJ34632.1"/>
    <property type="molecule type" value="Genomic_DNA"/>
</dbReference>
<sequence>MDAAPAAFGRERVNVLDAAIVLVGVIALLNLLLTLGLVRRLREHTDRLNRLSAGRVAGRPDPQLRIGDRPPEFEAATVDGRRLTGRDAPLLVGFFARRCQPCKEWVPRFARAAGALPGGRERALAVVVGTEEETADLVAQLRPAAMVVTEELDGPMGRSFGVAGYPTLYRLAEDGTVAATDPYEVVTSPVAG</sequence>
<evidence type="ECO:0000313" key="3">
    <source>
        <dbReference type="EMBL" id="BCJ34632.1"/>
    </source>
</evidence>
<dbReference type="InterPro" id="IPR013766">
    <property type="entry name" value="Thioredoxin_domain"/>
</dbReference>
<gene>
    <name evidence="3" type="ORF">Athai_21350</name>
</gene>
<evidence type="ECO:0000259" key="2">
    <source>
        <dbReference type="PROSITE" id="PS51352"/>
    </source>
</evidence>
<feature type="domain" description="Thioredoxin" evidence="2">
    <location>
        <begin position="64"/>
        <end position="192"/>
    </location>
</feature>
<evidence type="ECO:0000313" key="4">
    <source>
        <dbReference type="Proteomes" id="UP000611640"/>
    </source>
</evidence>
<dbReference type="Proteomes" id="UP000611640">
    <property type="component" value="Chromosome"/>
</dbReference>
<organism evidence="3 4">
    <name type="scientific">Actinocatenispora thailandica</name>
    <dbReference type="NCBI Taxonomy" id="227318"/>
    <lineage>
        <taxon>Bacteria</taxon>
        <taxon>Bacillati</taxon>
        <taxon>Actinomycetota</taxon>
        <taxon>Actinomycetes</taxon>
        <taxon>Micromonosporales</taxon>
        <taxon>Micromonosporaceae</taxon>
        <taxon>Actinocatenispora</taxon>
    </lineage>
</organism>
<dbReference type="PROSITE" id="PS51352">
    <property type="entry name" value="THIOREDOXIN_2"/>
    <property type="match status" value="1"/>
</dbReference>
<accession>A0A7R7DN42</accession>
<keyword evidence="1" id="KW-0812">Transmembrane</keyword>
<evidence type="ECO:0000256" key="1">
    <source>
        <dbReference type="SAM" id="Phobius"/>
    </source>
</evidence>
<name>A0A7R7DN42_9ACTN</name>
<feature type="transmembrane region" description="Helical" evidence="1">
    <location>
        <begin position="18"/>
        <end position="38"/>
    </location>
</feature>
<proteinExistence type="predicted"/>